<sequence>MMSRFRATVRTERDDSKKPRNTTSDQEISGFLQEVLRSCGKQRSAPSCTSIIRDVKRSGAVAAF</sequence>
<protein>
    <submittedName>
        <fullName evidence="2">Uncharacterized protein</fullName>
    </submittedName>
</protein>
<organism evidence="2 3">
    <name type="scientific">Channa argus</name>
    <name type="common">Northern snakehead</name>
    <name type="synonym">Ophicephalus argus</name>
    <dbReference type="NCBI Taxonomy" id="215402"/>
    <lineage>
        <taxon>Eukaryota</taxon>
        <taxon>Metazoa</taxon>
        <taxon>Chordata</taxon>
        <taxon>Craniata</taxon>
        <taxon>Vertebrata</taxon>
        <taxon>Euteleostomi</taxon>
        <taxon>Actinopterygii</taxon>
        <taxon>Neopterygii</taxon>
        <taxon>Teleostei</taxon>
        <taxon>Neoteleostei</taxon>
        <taxon>Acanthomorphata</taxon>
        <taxon>Anabantaria</taxon>
        <taxon>Anabantiformes</taxon>
        <taxon>Channoidei</taxon>
        <taxon>Channidae</taxon>
        <taxon>Channa</taxon>
    </lineage>
</organism>
<reference evidence="3" key="2">
    <citation type="submission" date="2019-02" db="EMBL/GenBank/DDBJ databases">
        <title>Opniocepnalus argus Var Kimnra genome.</title>
        <authorList>
            <person name="Zhou C."/>
            <person name="Xiao S."/>
        </authorList>
    </citation>
    <scope>NUCLEOTIDE SEQUENCE [LARGE SCALE GENOMIC DNA]</scope>
</reference>
<dbReference type="AlphaFoldDB" id="A0A6G1PVP4"/>
<dbReference type="EMBL" id="CM015721">
    <property type="protein sequence ID" value="KAF3694411.1"/>
    <property type="molecule type" value="Genomic_DNA"/>
</dbReference>
<name>A0A6G1PVP4_CHAAH</name>
<feature type="region of interest" description="Disordered" evidence="1">
    <location>
        <begin position="1"/>
        <end position="27"/>
    </location>
</feature>
<feature type="compositionally biased region" description="Basic and acidic residues" evidence="1">
    <location>
        <begin position="9"/>
        <end position="18"/>
    </location>
</feature>
<gene>
    <name evidence="2" type="ORF">EXN66_Car010087</name>
</gene>
<evidence type="ECO:0000256" key="1">
    <source>
        <dbReference type="SAM" id="MobiDB-lite"/>
    </source>
</evidence>
<keyword evidence="3" id="KW-1185">Reference proteome</keyword>
<reference evidence="2 3" key="1">
    <citation type="submission" date="2019-02" db="EMBL/GenBank/DDBJ databases">
        <title>Opniocepnalus argus genome.</title>
        <authorList>
            <person name="Zhou C."/>
            <person name="Xiao S."/>
        </authorList>
    </citation>
    <scope>NUCLEOTIDE SEQUENCE [LARGE SCALE GENOMIC DNA]</scope>
    <source>
        <strain evidence="2">OARG1902GOOAL</strain>
        <tissue evidence="2">Muscle</tissue>
    </source>
</reference>
<proteinExistence type="predicted"/>
<dbReference type="Proteomes" id="UP000503349">
    <property type="component" value="Chromosome 10"/>
</dbReference>
<evidence type="ECO:0000313" key="3">
    <source>
        <dbReference type="Proteomes" id="UP000503349"/>
    </source>
</evidence>
<evidence type="ECO:0000313" key="2">
    <source>
        <dbReference type="EMBL" id="KAF3694411.1"/>
    </source>
</evidence>
<accession>A0A6G1PVP4</accession>